<dbReference type="Gene3D" id="3.40.50.300">
    <property type="entry name" value="P-loop containing nucleotide triphosphate hydrolases"/>
    <property type="match status" value="1"/>
</dbReference>
<dbReference type="SUPFAM" id="SSF52540">
    <property type="entry name" value="P-loop containing nucleoside triphosphate hydrolases"/>
    <property type="match status" value="1"/>
</dbReference>
<evidence type="ECO:0000256" key="3">
    <source>
        <dbReference type="ARBA" id="ARBA00022840"/>
    </source>
</evidence>
<comment type="caution">
    <text evidence="5">The sequence shown here is derived from an EMBL/GenBank/DDBJ whole genome shotgun (WGS) entry which is preliminary data.</text>
</comment>
<dbReference type="InterPro" id="IPR001482">
    <property type="entry name" value="T2SS/T4SS_dom"/>
</dbReference>
<dbReference type="AlphaFoldDB" id="A0A2J9PP72"/>
<dbReference type="PANTHER" id="PTHR30258:SF2">
    <property type="entry name" value="COMG OPERON PROTEIN 1"/>
    <property type="match status" value="1"/>
</dbReference>
<evidence type="ECO:0000259" key="4">
    <source>
        <dbReference type="Pfam" id="PF00437"/>
    </source>
</evidence>
<dbReference type="CDD" id="cd01129">
    <property type="entry name" value="PulE-GspE-like"/>
    <property type="match status" value="1"/>
</dbReference>
<reference evidence="6" key="1">
    <citation type="submission" date="2017-12" db="EMBL/GenBank/DDBJ databases">
        <title>FDA dAtabase for Regulatory Grade micrObial Sequences (FDA-ARGOS): Supporting development and validation of Infectious Disease Dx tests.</title>
        <authorList>
            <person name="Hoffmann M."/>
            <person name="Allard M."/>
            <person name="Evans P."/>
            <person name="Brown E."/>
            <person name="Tallon L."/>
            <person name="Sadzewicz L."/>
            <person name="Sengamalay N."/>
            <person name="Ott S."/>
            <person name="Godinez A."/>
            <person name="Nagaraj S."/>
            <person name="Vavikolanu K."/>
            <person name="Aluvathingal J."/>
            <person name="Nadendla S."/>
            <person name="Sichtig H."/>
        </authorList>
    </citation>
    <scope>NUCLEOTIDE SEQUENCE [LARGE SCALE GENOMIC DNA]</scope>
    <source>
        <strain evidence="6">FDAARGOS_249</strain>
    </source>
</reference>
<dbReference type="InterPro" id="IPR047667">
    <property type="entry name" value="ATPase_ComGA"/>
</dbReference>
<evidence type="ECO:0000313" key="5">
    <source>
        <dbReference type="EMBL" id="PNL92149.1"/>
    </source>
</evidence>
<dbReference type="Pfam" id="PF00437">
    <property type="entry name" value="T2SSE"/>
    <property type="match status" value="1"/>
</dbReference>
<protein>
    <submittedName>
        <fullName evidence="5">General secretion pathway protein GspE</fullName>
    </submittedName>
</protein>
<sequence length="342" mass="39284">MKEMIDKMISMAILKRSDDIHILPEGQQYHIFLRDGYQLILQETLEFEKGSQLIRLLKYMANMDVGEKRMPQDGAIVYDLADDKIELRLSSISNYLMHESLVIRVFHDKVTSDFKANHLNQEAYDTMNKYMKRKSGLIIFSGPVSSGKTTTIYQLLRNAYQEKASQIITIEEPIEIKEPTFLQTEVNEKADITYDRLLTASLRHHPDIILIGEIRSEETAKMVIRASLTGHLVLATIHAKNTFGVIGRLKELGITNEQLVQTLLLVVAQRLVPRVLDQDLEATEKLAIFELLHGDQLSSFILNQSYPNDFKSLNRLLKEAYEHGYIAQSSMEEYQLETISEH</sequence>
<name>A0A2J9PP72_9LACT</name>
<dbReference type="GO" id="GO:0005886">
    <property type="term" value="C:plasma membrane"/>
    <property type="evidence" value="ECO:0007669"/>
    <property type="project" value="TreeGrafter"/>
</dbReference>
<evidence type="ECO:0000256" key="1">
    <source>
        <dbReference type="ARBA" id="ARBA00006611"/>
    </source>
</evidence>
<dbReference type="PANTHER" id="PTHR30258">
    <property type="entry name" value="TYPE II SECRETION SYSTEM PROTEIN GSPE-RELATED"/>
    <property type="match status" value="1"/>
</dbReference>
<dbReference type="GO" id="GO:0005524">
    <property type="term" value="F:ATP binding"/>
    <property type="evidence" value="ECO:0007669"/>
    <property type="project" value="UniProtKB-KW"/>
</dbReference>
<accession>A0A2J9PP72</accession>
<dbReference type="GO" id="GO:0016887">
    <property type="term" value="F:ATP hydrolysis activity"/>
    <property type="evidence" value="ECO:0007669"/>
    <property type="project" value="TreeGrafter"/>
</dbReference>
<dbReference type="EMBL" id="NBTM02000001">
    <property type="protein sequence ID" value="PNL92149.1"/>
    <property type="molecule type" value="Genomic_DNA"/>
</dbReference>
<gene>
    <name evidence="5" type="ORF">A6J77_007855</name>
</gene>
<proteinExistence type="inferred from homology"/>
<comment type="similarity">
    <text evidence="1">Belongs to the GSP E family.</text>
</comment>
<evidence type="ECO:0000256" key="2">
    <source>
        <dbReference type="ARBA" id="ARBA00022741"/>
    </source>
</evidence>
<dbReference type="NCBIfam" id="NF041000">
    <property type="entry name" value="ATPase_ComGA"/>
    <property type="match status" value="1"/>
</dbReference>
<organism evidence="5 6">
    <name type="scientific">Aerococcus viridans</name>
    <dbReference type="NCBI Taxonomy" id="1377"/>
    <lineage>
        <taxon>Bacteria</taxon>
        <taxon>Bacillati</taxon>
        <taxon>Bacillota</taxon>
        <taxon>Bacilli</taxon>
        <taxon>Lactobacillales</taxon>
        <taxon>Aerococcaceae</taxon>
        <taxon>Aerococcus</taxon>
    </lineage>
</organism>
<dbReference type="Gene3D" id="3.30.450.90">
    <property type="match status" value="1"/>
</dbReference>
<feature type="domain" description="Bacterial type II secretion system protein E" evidence="4">
    <location>
        <begin position="3"/>
        <end position="276"/>
    </location>
</feature>
<dbReference type="Proteomes" id="UP000192813">
    <property type="component" value="Unassembled WGS sequence"/>
</dbReference>
<evidence type="ECO:0000313" key="6">
    <source>
        <dbReference type="Proteomes" id="UP000192813"/>
    </source>
</evidence>
<keyword evidence="2" id="KW-0547">Nucleotide-binding</keyword>
<dbReference type="InterPro" id="IPR027417">
    <property type="entry name" value="P-loop_NTPase"/>
</dbReference>
<keyword evidence="3" id="KW-0067">ATP-binding</keyword>